<dbReference type="InterPro" id="IPR029063">
    <property type="entry name" value="SAM-dependent_MTases_sf"/>
</dbReference>
<accession>A0A939MLP1</accession>
<evidence type="ECO:0000259" key="5">
    <source>
        <dbReference type="Pfam" id="PF05175"/>
    </source>
</evidence>
<keyword evidence="3 7" id="KW-0489">Methyltransferase</keyword>
<keyword evidence="8" id="KW-1185">Reference proteome</keyword>
<evidence type="ECO:0000256" key="3">
    <source>
        <dbReference type="ARBA" id="ARBA00022603"/>
    </source>
</evidence>
<evidence type="ECO:0000256" key="2">
    <source>
        <dbReference type="ARBA" id="ARBA00022552"/>
    </source>
</evidence>
<dbReference type="GO" id="GO:0008757">
    <property type="term" value="F:S-adenosylmethionine-dependent methyltransferase activity"/>
    <property type="evidence" value="ECO:0007669"/>
    <property type="project" value="InterPro"/>
</dbReference>
<evidence type="ECO:0000256" key="1">
    <source>
        <dbReference type="ARBA" id="ARBA00022490"/>
    </source>
</evidence>
<keyword evidence="2" id="KW-0698">rRNA processing</keyword>
<name>A0A939MLP1_9MICO</name>
<dbReference type="EMBL" id="JAGDYM010000013">
    <property type="protein sequence ID" value="MBO1902555.1"/>
    <property type="molecule type" value="Genomic_DNA"/>
</dbReference>
<comment type="caution">
    <text evidence="7">The sequence shown here is derived from an EMBL/GenBank/DDBJ whole genome shotgun (WGS) entry which is preliminary data.</text>
</comment>
<dbReference type="PANTHER" id="PTHR47816">
    <property type="entry name" value="RIBOSOMAL RNA SMALL SUBUNIT METHYLTRANSFERASE C"/>
    <property type="match status" value="1"/>
</dbReference>
<sequence length="534" mass="57405">MDDELIDRLRDDLESADFRVPAVRGLLGAEADEARLRGVFAPARRAVERATRGRSPLAALVRLFLLGDQLSPREVGAALPRLGPRGAETLGLVGGSPGGALEAALSLNPVEISDAREARERHWWILSDLDDQLRRGPARPDHVMGVGGATRSLIAQLPPDHAGAALDLGTGCGIVALHLSLRGPVVATDLSERALVFARANARLNRAGTGAGIDFRSGDLFGPVAGERFALIASNPPFVITPRTGSDGRRYEYRDGGMVGDRLVQEVVRRGYEHLAEGGTLLCLANWESHWGDDGLGRVEGWVEALGDRTAAWVIERERLSPERYAETWARDGGARPGAEDFERLMRSWLDDFASRRVVAVGLGSIRIRRLARTDSTGSERYPERAGGAPVRLERAGGALSGRAGGPLSAIFDAAIEVSAMSDAEMLERRWLLSDGVGELREHVPGQEQPSRITFSAEVGLARRLEADTLLAAALGACDGELSMREISGALAEILGIDEDDLRRALLADFRDAVWLGLLTPAPPSGTHDTRLEP</sequence>
<dbReference type="PANTHER" id="PTHR47816:SF4">
    <property type="entry name" value="RIBOSOMAL RNA SMALL SUBUNIT METHYLTRANSFERASE C"/>
    <property type="match status" value="1"/>
</dbReference>
<feature type="domain" description="Methyltransferase small" evidence="5">
    <location>
        <begin position="149"/>
        <end position="286"/>
    </location>
</feature>
<keyword evidence="1" id="KW-0963">Cytoplasm</keyword>
<dbReference type="CDD" id="cd02440">
    <property type="entry name" value="AdoMet_MTases"/>
    <property type="match status" value="1"/>
</dbReference>
<proteinExistence type="predicted"/>
<dbReference type="GO" id="GO:0008170">
    <property type="term" value="F:N-methyltransferase activity"/>
    <property type="evidence" value="ECO:0007669"/>
    <property type="project" value="UniProtKB-ARBA"/>
</dbReference>
<dbReference type="Proteomes" id="UP000664382">
    <property type="component" value="Unassembled WGS sequence"/>
</dbReference>
<dbReference type="InterPro" id="IPR055487">
    <property type="entry name" value="DUF7059"/>
</dbReference>
<reference evidence="7" key="1">
    <citation type="submission" date="2021-03" db="EMBL/GenBank/DDBJ databases">
        <title>Leucobacter chromiisoli sp. nov., isolated from chromium-containing soil of chemical plant.</title>
        <authorList>
            <person name="Xu Z."/>
        </authorList>
    </citation>
    <scope>NUCLEOTIDE SEQUENCE</scope>
    <source>
        <strain evidence="7">S27</strain>
    </source>
</reference>
<protein>
    <submittedName>
        <fullName evidence="7">Methyltransferase</fullName>
    </submittedName>
</protein>
<dbReference type="Pfam" id="PF23186">
    <property type="entry name" value="DUF7059"/>
    <property type="match status" value="1"/>
</dbReference>
<dbReference type="SUPFAM" id="SSF53335">
    <property type="entry name" value="S-adenosyl-L-methionine-dependent methyltransferases"/>
    <property type="match status" value="1"/>
</dbReference>
<dbReference type="InterPro" id="IPR002052">
    <property type="entry name" value="DNA_methylase_N6_adenine_CS"/>
</dbReference>
<dbReference type="PROSITE" id="PS00092">
    <property type="entry name" value="N6_MTASE"/>
    <property type="match status" value="1"/>
</dbReference>
<dbReference type="Pfam" id="PF05175">
    <property type="entry name" value="MTS"/>
    <property type="match status" value="1"/>
</dbReference>
<evidence type="ECO:0000259" key="6">
    <source>
        <dbReference type="Pfam" id="PF23186"/>
    </source>
</evidence>
<dbReference type="AlphaFoldDB" id="A0A939MLP1"/>
<dbReference type="RefSeq" id="WP_208098314.1">
    <property type="nucleotide sequence ID" value="NZ_JAGDYM010000013.1"/>
</dbReference>
<feature type="domain" description="DUF7059" evidence="6">
    <location>
        <begin position="15"/>
        <end position="98"/>
    </location>
</feature>
<gene>
    <name evidence="7" type="ORF">J4H92_11415</name>
</gene>
<evidence type="ECO:0000313" key="7">
    <source>
        <dbReference type="EMBL" id="MBO1902555.1"/>
    </source>
</evidence>
<evidence type="ECO:0000313" key="8">
    <source>
        <dbReference type="Proteomes" id="UP000664382"/>
    </source>
</evidence>
<dbReference type="InterPro" id="IPR007848">
    <property type="entry name" value="Small_mtfrase_dom"/>
</dbReference>
<organism evidence="7 8">
    <name type="scientific">Leucobacter weissii</name>
    <dbReference type="NCBI Taxonomy" id="1983706"/>
    <lineage>
        <taxon>Bacteria</taxon>
        <taxon>Bacillati</taxon>
        <taxon>Actinomycetota</taxon>
        <taxon>Actinomycetes</taxon>
        <taxon>Micrococcales</taxon>
        <taxon>Microbacteriaceae</taxon>
        <taxon>Leucobacter</taxon>
    </lineage>
</organism>
<dbReference type="GO" id="GO:0032259">
    <property type="term" value="P:methylation"/>
    <property type="evidence" value="ECO:0007669"/>
    <property type="project" value="UniProtKB-KW"/>
</dbReference>
<evidence type="ECO:0000256" key="4">
    <source>
        <dbReference type="ARBA" id="ARBA00022679"/>
    </source>
</evidence>
<keyword evidence="4" id="KW-0808">Transferase</keyword>
<dbReference type="InterPro" id="IPR046977">
    <property type="entry name" value="RsmC/RlmG"/>
</dbReference>
<dbReference type="GO" id="GO:0003676">
    <property type="term" value="F:nucleic acid binding"/>
    <property type="evidence" value="ECO:0007669"/>
    <property type="project" value="InterPro"/>
</dbReference>
<dbReference type="Gene3D" id="3.40.50.150">
    <property type="entry name" value="Vaccinia Virus protein VP39"/>
    <property type="match status" value="1"/>
</dbReference>
<dbReference type="GO" id="GO:0006364">
    <property type="term" value="P:rRNA processing"/>
    <property type="evidence" value="ECO:0007669"/>
    <property type="project" value="UniProtKB-KW"/>
</dbReference>